<gene>
    <name evidence="1" type="ORF">GQ466_27910</name>
</gene>
<dbReference type="Proteomes" id="UP000431901">
    <property type="component" value="Unassembled WGS sequence"/>
</dbReference>
<name>A0A6I4WMG4_9ACTN</name>
<dbReference type="EMBL" id="WUTW01000009">
    <property type="protein sequence ID" value="MXQ67852.1"/>
    <property type="molecule type" value="Genomic_DNA"/>
</dbReference>
<organism evidence="1 2">
    <name type="scientific">Actinomadura rayongensis</name>
    <dbReference type="NCBI Taxonomy" id="1429076"/>
    <lineage>
        <taxon>Bacteria</taxon>
        <taxon>Bacillati</taxon>
        <taxon>Actinomycetota</taxon>
        <taxon>Actinomycetes</taxon>
        <taxon>Streptosporangiales</taxon>
        <taxon>Thermomonosporaceae</taxon>
        <taxon>Actinomadura</taxon>
    </lineage>
</organism>
<accession>A0A6I4WMG4</accession>
<proteinExistence type="predicted"/>
<protein>
    <recommendedName>
        <fullName evidence="3">DUF4878 domain-containing protein</fullName>
    </recommendedName>
</protein>
<evidence type="ECO:0000313" key="1">
    <source>
        <dbReference type="EMBL" id="MXQ67852.1"/>
    </source>
</evidence>
<keyword evidence="2" id="KW-1185">Reference proteome</keyword>
<evidence type="ECO:0000313" key="2">
    <source>
        <dbReference type="Proteomes" id="UP000431901"/>
    </source>
</evidence>
<dbReference type="RefSeq" id="WP_161106045.1">
    <property type="nucleotide sequence ID" value="NZ_JBHLYI010000015.1"/>
</dbReference>
<dbReference type="OrthoDB" id="4638542at2"/>
<evidence type="ECO:0008006" key="3">
    <source>
        <dbReference type="Google" id="ProtNLM"/>
    </source>
</evidence>
<reference evidence="1 2" key="1">
    <citation type="submission" date="2019-12" db="EMBL/GenBank/DDBJ databases">
        <title>Nocardia macrotermitis sp. nov. and Nocardia aurantia sp. nov., isolated from the gut of the fungus growing-termite Macrotermes natalensis.</title>
        <authorList>
            <person name="Christine B."/>
            <person name="Rene B."/>
        </authorList>
    </citation>
    <scope>NUCLEOTIDE SEQUENCE [LARGE SCALE GENOMIC DNA]</scope>
    <source>
        <strain evidence="1 2">DSM 102126</strain>
    </source>
</reference>
<sequence>MVPLALVALVGVVVAGYLVVAGLNSAGGEKDEIRKTVKEFAGAVDRNDNVTLLSMLCPQEAAGVADDIDAPDGRGDPNAKPIPIKVDDVKINGNVAEVRVTRPRQKPATLFLRKEKGVWKLCDTERYNKAN</sequence>
<dbReference type="AlphaFoldDB" id="A0A6I4WMG4"/>
<comment type="caution">
    <text evidence="1">The sequence shown here is derived from an EMBL/GenBank/DDBJ whole genome shotgun (WGS) entry which is preliminary data.</text>
</comment>